<dbReference type="InterPro" id="IPR013216">
    <property type="entry name" value="Methyltransf_11"/>
</dbReference>
<comment type="similarity">
    <text evidence="8">Belongs to the methyltransferase superfamily.</text>
</comment>
<evidence type="ECO:0000259" key="9">
    <source>
        <dbReference type="Pfam" id="PF08241"/>
    </source>
</evidence>
<dbReference type="Gene3D" id="3.40.50.150">
    <property type="entry name" value="Vaccinia Virus protein VP39"/>
    <property type="match status" value="1"/>
</dbReference>
<dbReference type="EC" id="2.1.1.197" evidence="3 8"/>
<dbReference type="NCBIfam" id="TIGR02072">
    <property type="entry name" value="BioC"/>
    <property type="match status" value="1"/>
</dbReference>
<evidence type="ECO:0000256" key="1">
    <source>
        <dbReference type="ARBA" id="ARBA00000852"/>
    </source>
</evidence>
<dbReference type="Proteomes" id="UP000886251">
    <property type="component" value="Unassembled WGS sequence"/>
</dbReference>
<dbReference type="Pfam" id="PF08241">
    <property type="entry name" value="Methyltransf_11"/>
    <property type="match status" value="1"/>
</dbReference>
<keyword evidence="6 8" id="KW-0949">S-adenosyl-L-methionine</keyword>
<dbReference type="InterPro" id="IPR029063">
    <property type="entry name" value="SAM-dependent_MTases_sf"/>
</dbReference>
<accession>A0A831W386</accession>
<keyword evidence="7 8" id="KW-0093">Biotin biosynthesis</keyword>
<keyword evidence="4 8" id="KW-0489">Methyltransferase</keyword>
<evidence type="ECO:0000256" key="4">
    <source>
        <dbReference type="ARBA" id="ARBA00022603"/>
    </source>
</evidence>
<dbReference type="SUPFAM" id="SSF53335">
    <property type="entry name" value="S-adenosyl-L-methionine-dependent methyltransferases"/>
    <property type="match status" value="1"/>
</dbReference>
<comment type="caution">
    <text evidence="10">The sequence shown here is derived from an EMBL/GenBank/DDBJ whole genome shotgun (WGS) entry which is preliminary data.</text>
</comment>
<reference evidence="10" key="1">
    <citation type="journal article" date="2020" name="mSystems">
        <title>Genome- and Community-Level Interaction Insights into Carbon Utilization and Element Cycling Functions of Hydrothermarchaeota in Hydrothermal Sediment.</title>
        <authorList>
            <person name="Zhou Z."/>
            <person name="Liu Y."/>
            <person name="Xu W."/>
            <person name="Pan J."/>
            <person name="Luo Z.H."/>
            <person name="Li M."/>
        </authorList>
    </citation>
    <scope>NUCLEOTIDE SEQUENCE [LARGE SCALE GENOMIC DNA]</scope>
    <source>
        <strain evidence="10">HyVt-443</strain>
    </source>
</reference>
<sequence>MSDAGTIDKAQARRAFSRAAPRYDEVAVLQREIGQRMLDRLEVVRLQPRWVLDLGAGTGHAIDGLMRRYPKARVLALDFALPMLQRARRRGRLLRRPACLCADLERLPLADACIDLIYSNAALQWSNDPDTTFAELRRVLRPGGLLMFTTFGPDTLKELRQAWSRVDGYSHVSPFADMHDLGDSLLRTGFADPVMDVDRITLTYAAVDGLMRDLKVLGAHNVTSGRPRGLTGRARLRAMRAAYEEHRRADGLLPASYEVVYGHAWVPESAPEQGVFHVSPASIGRGGKAAGGERP</sequence>
<gene>
    <name evidence="8 10" type="primary">bioC</name>
    <name evidence="10" type="ORF">ENI96_08100</name>
</gene>
<evidence type="ECO:0000256" key="6">
    <source>
        <dbReference type="ARBA" id="ARBA00022691"/>
    </source>
</evidence>
<comment type="pathway">
    <text evidence="2 8">Cofactor biosynthesis; biotin biosynthesis.</text>
</comment>
<comment type="function">
    <text evidence="8">Converts the free carboxyl group of a malonyl-thioester to its methyl ester by transfer of a methyl group from S-adenosyl-L-methionine (SAM). It allows to synthesize pimeloyl-ACP via the fatty acid synthetic pathway.</text>
</comment>
<dbReference type="GO" id="GO:0010340">
    <property type="term" value="F:carboxyl-O-methyltransferase activity"/>
    <property type="evidence" value="ECO:0007669"/>
    <property type="project" value="UniProtKB-UniRule"/>
</dbReference>
<evidence type="ECO:0000256" key="2">
    <source>
        <dbReference type="ARBA" id="ARBA00004746"/>
    </source>
</evidence>
<dbReference type="GO" id="GO:0008757">
    <property type="term" value="F:S-adenosylmethionine-dependent methyltransferase activity"/>
    <property type="evidence" value="ECO:0007669"/>
    <property type="project" value="InterPro"/>
</dbReference>
<evidence type="ECO:0000313" key="10">
    <source>
        <dbReference type="EMBL" id="HEB96379.1"/>
    </source>
</evidence>
<name>A0A831W386_9GAMM</name>
<dbReference type="GO" id="GO:0102130">
    <property type="term" value="F:malonyl-CoA methyltransferase activity"/>
    <property type="evidence" value="ECO:0007669"/>
    <property type="project" value="UniProtKB-EC"/>
</dbReference>
<dbReference type="GO" id="GO:0009102">
    <property type="term" value="P:biotin biosynthetic process"/>
    <property type="evidence" value="ECO:0007669"/>
    <property type="project" value="UniProtKB-UniRule"/>
</dbReference>
<proteinExistence type="inferred from homology"/>
<evidence type="ECO:0000256" key="8">
    <source>
        <dbReference type="HAMAP-Rule" id="MF_00835"/>
    </source>
</evidence>
<dbReference type="PANTHER" id="PTHR13090">
    <property type="entry name" value="ARGININE-HYDROXYLASE NDUFAF5, MITOCHONDRIAL"/>
    <property type="match status" value="1"/>
</dbReference>
<dbReference type="CDD" id="cd02440">
    <property type="entry name" value="AdoMet_MTases"/>
    <property type="match status" value="1"/>
</dbReference>
<evidence type="ECO:0000256" key="3">
    <source>
        <dbReference type="ARBA" id="ARBA00012327"/>
    </source>
</evidence>
<dbReference type="InterPro" id="IPR050602">
    <property type="entry name" value="Malonyl-ACP_OMT"/>
</dbReference>
<organism evidence="10">
    <name type="scientific">Sedimenticola thiotaurini</name>
    <dbReference type="NCBI Taxonomy" id="1543721"/>
    <lineage>
        <taxon>Bacteria</taxon>
        <taxon>Pseudomonadati</taxon>
        <taxon>Pseudomonadota</taxon>
        <taxon>Gammaproteobacteria</taxon>
        <taxon>Chromatiales</taxon>
        <taxon>Sedimenticolaceae</taxon>
        <taxon>Sedimenticola</taxon>
    </lineage>
</organism>
<dbReference type="UniPathway" id="UPA00078"/>
<dbReference type="EMBL" id="DRKP01000093">
    <property type="protein sequence ID" value="HEB96379.1"/>
    <property type="molecule type" value="Genomic_DNA"/>
</dbReference>
<feature type="domain" description="Methyltransferase type 11" evidence="9">
    <location>
        <begin position="52"/>
        <end position="148"/>
    </location>
</feature>
<keyword evidence="5 8" id="KW-0808">Transferase</keyword>
<dbReference type="HAMAP" id="MF_00835">
    <property type="entry name" value="BioC"/>
    <property type="match status" value="1"/>
</dbReference>
<evidence type="ECO:0000256" key="7">
    <source>
        <dbReference type="ARBA" id="ARBA00022756"/>
    </source>
</evidence>
<dbReference type="InterPro" id="IPR011814">
    <property type="entry name" value="BioC"/>
</dbReference>
<protein>
    <recommendedName>
        <fullName evidence="3 8">Malonyl-[acyl-carrier protein] O-methyltransferase</fullName>
        <shortName evidence="8">Malonyl-ACP O-methyltransferase</shortName>
        <ecNumber evidence="3 8">2.1.1.197</ecNumber>
    </recommendedName>
    <alternativeName>
        <fullName evidence="8">Biotin synthesis protein BioC</fullName>
    </alternativeName>
</protein>
<dbReference type="PANTHER" id="PTHR13090:SF1">
    <property type="entry name" value="ARGININE-HYDROXYLASE NDUFAF5, MITOCHONDRIAL"/>
    <property type="match status" value="1"/>
</dbReference>
<evidence type="ECO:0000256" key="5">
    <source>
        <dbReference type="ARBA" id="ARBA00022679"/>
    </source>
</evidence>
<comment type="catalytic activity">
    <reaction evidence="1 8">
        <text>malonyl-[ACP] + S-adenosyl-L-methionine = malonyl-[ACP] methyl ester + S-adenosyl-L-homocysteine</text>
        <dbReference type="Rhea" id="RHEA:17105"/>
        <dbReference type="Rhea" id="RHEA-COMP:9623"/>
        <dbReference type="Rhea" id="RHEA-COMP:9954"/>
        <dbReference type="ChEBI" id="CHEBI:57856"/>
        <dbReference type="ChEBI" id="CHEBI:59789"/>
        <dbReference type="ChEBI" id="CHEBI:78449"/>
        <dbReference type="ChEBI" id="CHEBI:78845"/>
        <dbReference type="EC" id="2.1.1.197"/>
    </reaction>
</comment>
<dbReference type="GO" id="GO:0032259">
    <property type="term" value="P:methylation"/>
    <property type="evidence" value="ECO:0007669"/>
    <property type="project" value="UniProtKB-KW"/>
</dbReference>
<dbReference type="AlphaFoldDB" id="A0A831W386"/>